<dbReference type="PANTHER" id="PTHR45033:SF3">
    <property type="entry name" value="DEHYDROGENASE, PUTATIVE (AFU_ORTHOLOGUE AFUA_2G13270)-RELATED"/>
    <property type="match status" value="1"/>
</dbReference>
<dbReference type="Proteomes" id="UP000054314">
    <property type="component" value="Unassembled WGS sequence"/>
</dbReference>
<name>A0A0A0BRR5_9CELL</name>
<feature type="domain" description="Enoyl reductase (ER)" evidence="1">
    <location>
        <begin position="16"/>
        <end position="320"/>
    </location>
</feature>
<dbReference type="AlphaFoldDB" id="A0A0A0BRR5"/>
<dbReference type="InterPro" id="IPR013149">
    <property type="entry name" value="ADH-like_C"/>
</dbReference>
<dbReference type="SUPFAM" id="SSF51735">
    <property type="entry name" value="NAD(P)-binding Rossmann-fold domains"/>
    <property type="match status" value="1"/>
</dbReference>
<organism evidence="2 3">
    <name type="scientific">Cellulomonas bogoriensis 69B4 = DSM 16987</name>
    <dbReference type="NCBI Taxonomy" id="1386082"/>
    <lineage>
        <taxon>Bacteria</taxon>
        <taxon>Bacillati</taxon>
        <taxon>Actinomycetota</taxon>
        <taxon>Actinomycetes</taxon>
        <taxon>Micrococcales</taxon>
        <taxon>Cellulomonadaceae</taxon>
        <taxon>Cellulomonas</taxon>
    </lineage>
</organism>
<dbReference type="InterPro" id="IPR052711">
    <property type="entry name" value="Zinc_ADH-like"/>
</dbReference>
<dbReference type="SUPFAM" id="SSF50129">
    <property type="entry name" value="GroES-like"/>
    <property type="match status" value="1"/>
</dbReference>
<evidence type="ECO:0000313" key="2">
    <source>
        <dbReference type="EMBL" id="KGM09799.1"/>
    </source>
</evidence>
<dbReference type="GO" id="GO:0016491">
    <property type="term" value="F:oxidoreductase activity"/>
    <property type="evidence" value="ECO:0007669"/>
    <property type="project" value="InterPro"/>
</dbReference>
<comment type="caution">
    <text evidence="2">The sequence shown here is derived from an EMBL/GenBank/DDBJ whole genome shotgun (WGS) entry which is preliminary data.</text>
</comment>
<dbReference type="InterPro" id="IPR013154">
    <property type="entry name" value="ADH-like_N"/>
</dbReference>
<dbReference type="SMART" id="SM00829">
    <property type="entry name" value="PKS_ER"/>
    <property type="match status" value="1"/>
</dbReference>
<reference evidence="2 3" key="1">
    <citation type="submission" date="2013-08" db="EMBL/GenBank/DDBJ databases">
        <title>Genome sequencing of Cellulomonas bogoriensis 69B4.</title>
        <authorList>
            <person name="Chen F."/>
            <person name="Li Y."/>
            <person name="Wang G."/>
        </authorList>
    </citation>
    <scope>NUCLEOTIDE SEQUENCE [LARGE SCALE GENOMIC DNA]</scope>
    <source>
        <strain evidence="2 3">69B4</strain>
    </source>
</reference>
<accession>A0A0A0BRR5</accession>
<dbReference type="InterPro" id="IPR036291">
    <property type="entry name" value="NAD(P)-bd_dom_sf"/>
</dbReference>
<sequence length="326" mass="33971">MLAAVAARTDAQHPVGALELQQVPRPRVADLPAHWTVVDVHAAALNHHDLWALRGVGLGQDQLPMVLGCDAAGTTPDGREVVVHGVIGGEGHGVGPQERRSILSERYPGTLAEQVAVPTWNLVPKPAELTFVEAACLPTAWLTAYRMLFTSARLSPGDRVLVQGVGGGVASAAITLAAAAGLEVVATSRDATKRARALQMGAGHAVEPGQRLPFRVDAVIETVGAATWDHSMRSVRPGGVVVVAGATTGDAAPMGLQRLFFTEVTVMGATMGSRADLEALVRMCVTTGLRPVVDSTFDLADAPQAMARLASGEHVGKVVCTVPHRT</sequence>
<dbReference type="RefSeq" id="WP_035062148.1">
    <property type="nucleotide sequence ID" value="NZ_AXCZ01000170.1"/>
</dbReference>
<dbReference type="PANTHER" id="PTHR45033">
    <property type="match status" value="1"/>
</dbReference>
<evidence type="ECO:0000259" key="1">
    <source>
        <dbReference type="SMART" id="SM00829"/>
    </source>
</evidence>
<dbReference type="Gene3D" id="3.90.180.10">
    <property type="entry name" value="Medium-chain alcohol dehydrogenases, catalytic domain"/>
    <property type="match status" value="1"/>
</dbReference>
<keyword evidence="3" id="KW-1185">Reference proteome</keyword>
<dbReference type="OrthoDB" id="9787435at2"/>
<dbReference type="InterPro" id="IPR011032">
    <property type="entry name" value="GroES-like_sf"/>
</dbReference>
<dbReference type="EMBL" id="AXCZ01000170">
    <property type="protein sequence ID" value="KGM09799.1"/>
    <property type="molecule type" value="Genomic_DNA"/>
</dbReference>
<protein>
    <submittedName>
        <fullName evidence="2">Molecular chaperone GroES</fullName>
    </submittedName>
</protein>
<dbReference type="Pfam" id="PF00107">
    <property type="entry name" value="ADH_zinc_N"/>
    <property type="match status" value="1"/>
</dbReference>
<gene>
    <name evidence="2" type="ORF">N869_06020</name>
</gene>
<dbReference type="InterPro" id="IPR020843">
    <property type="entry name" value="ER"/>
</dbReference>
<proteinExistence type="predicted"/>
<evidence type="ECO:0000313" key="3">
    <source>
        <dbReference type="Proteomes" id="UP000054314"/>
    </source>
</evidence>
<dbReference type="Pfam" id="PF08240">
    <property type="entry name" value="ADH_N"/>
    <property type="match status" value="1"/>
</dbReference>